<evidence type="ECO:0000259" key="13">
    <source>
        <dbReference type="PROSITE" id="PS51760"/>
    </source>
</evidence>
<evidence type="ECO:0000256" key="4">
    <source>
        <dbReference type="ARBA" id="ARBA00007495"/>
    </source>
</evidence>
<comment type="pathway">
    <text evidence="3">Glycan degradation; xylan degradation.</text>
</comment>
<dbReference type="GO" id="GO:0031176">
    <property type="term" value="F:endo-1,4-beta-xylanase activity"/>
    <property type="evidence" value="ECO:0007669"/>
    <property type="project" value="UniProtKB-EC"/>
</dbReference>
<dbReference type="SUPFAM" id="SSF51445">
    <property type="entry name" value="(Trans)glycosidases"/>
    <property type="match status" value="1"/>
</dbReference>
<comment type="subcellular location">
    <subcellularLocation>
        <location evidence="2">Secreted</location>
    </subcellularLocation>
</comment>
<proteinExistence type="inferred from homology"/>
<reference evidence="14" key="2">
    <citation type="submission" date="2023-05" db="EMBL/GenBank/DDBJ databases">
        <authorList>
            <consortium name="Lawrence Berkeley National Laboratory"/>
            <person name="Steindorff A."/>
            <person name="Hensen N."/>
            <person name="Bonometti L."/>
            <person name="Westerberg I."/>
            <person name="Brannstrom I.O."/>
            <person name="Guillou S."/>
            <person name="Cros-Aarteil S."/>
            <person name="Calhoun S."/>
            <person name="Haridas S."/>
            <person name="Kuo A."/>
            <person name="Mondo S."/>
            <person name="Pangilinan J."/>
            <person name="Riley R."/>
            <person name="Labutti K."/>
            <person name="Andreopoulos B."/>
            <person name="Lipzen A."/>
            <person name="Chen C."/>
            <person name="Yanf M."/>
            <person name="Daum C."/>
            <person name="Ng V."/>
            <person name="Clum A."/>
            <person name="Ohm R."/>
            <person name="Martin F."/>
            <person name="Silar P."/>
            <person name="Natvig D."/>
            <person name="Lalanne C."/>
            <person name="Gautier V."/>
            <person name="Ament-Velasquez S.L."/>
            <person name="Kruys A."/>
            <person name="Hutchinson M.I."/>
            <person name="Powell A.J."/>
            <person name="Barry K."/>
            <person name="Miller A.N."/>
            <person name="Grigoriev I.V."/>
            <person name="Debuchy R."/>
            <person name="Gladieux P."/>
            <person name="Thoren M.H."/>
            <person name="Johannesson H."/>
        </authorList>
    </citation>
    <scope>NUCLEOTIDE SEQUENCE</scope>
    <source>
        <strain evidence="14">PSN309</strain>
    </source>
</reference>
<accession>A0AAN7AHR4</accession>
<dbReference type="PANTHER" id="PTHR31490:SF35">
    <property type="entry name" value="ENDO-1,4-BETA-XYLANASE"/>
    <property type="match status" value="1"/>
</dbReference>
<feature type="domain" description="GH10" evidence="13">
    <location>
        <begin position="18"/>
        <end position="335"/>
    </location>
</feature>
<gene>
    <name evidence="14" type="ORF">QBC35DRAFT_451964</name>
</gene>
<evidence type="ECO:0000256" key="10">
    <source>
        <dbReference type="ARBA" id="ARBA00023326"/>
    </source>
</evidence>
<dbReference type="Gene3D" id="3.20.20.80">
    <property type="entry name" value="Glycosidases"/>
    <property type="match status" value="1"/>
</dbReference>
<protein>
    <recommendedName>
        <fullName evidence="11">Beta-xylanase</fullName>
        <ecNumber evidence="11">3.2.1.8</ecNumber>
    </recommendedName>
</protein>
<evidence type="ECO:0000313" key="15">
    <source>
        <dbReference type="Proteomes" id="UP001302126"/>
    </source>
</evidence>
<dbReference type="GO" id="GO:0005576">
    <property type="term" value="C:extracellular region"/>
    <property type="evidence" value="ECO:0007669"/>
    <property type="project" value="UniProtKB-SubCell"/>
</dbReference>
<evidence type="ECO:0000256" key="3">
    <source>
        <dbReference type="ARBA" id="ARBA00004851"/>
    </source>
</evidence>
<comment type="similarity">
    <text evidence="4 11">Belongs to the glycosyl hydrolase 10 (cellulase F) family.</text>
</comment>
<keyword evidence="7 11" id="KW-0378">Hydrolase</keyword>
<evidence type="ECO:0000256" key="12">
    <source>
        <dbReference type="SAM" id="SignalP"/>
    </source>
</evidence>
<reference evidence="14" key="1">
    <citation type="journal article" date="2023" name="Mol. Phylogenet. Evol.">
        <title>Genome-scale phylogeny and comparative genomics of the fungal order Sordariales.</title>
        <authorList>
            <person name="Hensen N."/>
            <person name="Bonometti L."/>
            <person name="Westerberg I."/>
            <person name="Brannstrom I.O."/>
            <person name="Guillou S."/>
            <person name="Cros-Aarteil S."/>
            <person name="Calhoun S."/>
            <person name="Haridas S."/>
            <person name="Kuo A."/>
            <person name="Mondo S."/>
            <person name="Pangilinan J."/>
            <person name="Riley R."/>
            <person name="LaButti K."/>
            <person name="Andreopoulos B."/>
            <person name="Lipzen A."/>
            <person name="Chen C."/>
            <person name="Yan M."/>
            <person name="Daum C."/>
            <person name="Ng V."/>
            <person name="Clum A."/>
            <person name="Steindorff A."/>
            <person name="Ohm R.A."/>
            <person name="Martin F."/>
            <person name="Silar P."/>
            <person name="Natvig D.O."/>
            <person name="Lalanne C."/>
            <person name="Gautier V."/>
            <person name="Ament-Velasquez S.L."/>
            <person name="Kruys A."/>
            <person name="Hutchinson M.I."/>
            <person name="Powell A.J."/>
            <person name="Barry K."/>
            <person name="Miller A.N."/>
            <person name="Grigoriev I.V."/>
            <person name="Debuchy R."/>
            <person name="Gladieux P."/>
            <person name="Hiltunen Thoren M."/>
            <person name="Johannesson H."/>
        </authorList>
    </citation>
    <scope>NUCLEOTIDE SEQUENCE</scope>
    <source>
        <strain evidence="14">PSN309</strain>
    </source>
</reference>
<evidence type="ECO:0000256" key="5">
    <source>
        <dbReference type="ARBA" id="ARBA00022525"/>
    </source>
</evidence>
<organism evidence="14 15">
    <name type="scientific">Podospora australis</name>
    <dbReference type="NCBI Taxonomy" id="1536484"/>
    <lineage>
        <taxon>Eukaryota</taxon>
        <taxon>Fungi</taxon>
        <taxon>Dikarya</taxon>
        <taxon>Ascomycota</taxon>
        <taxon>Pezizomycotina</taxon>
        <taxon>Sordariomycetes</taxon>
        <taxon>Sordariomycetidae</taxon>
        <taxon>Sordariales</taxon>
        <taxon>Podosporaceae</taxon>
        <taxon>Podospora</taxon>
    </lineage>
</organism>
<dbReference type="GO" id="GO:0045493">
    <property type="term" value="P:xylan catabolic process"/>
    <property type="evidence" value="ECO:0007669"/>
    <property type="project" value="UniProtKB-KW"/>
</dbReference>
<dbReference type="InterPro" id="IPR001000">
    <property type="entry name" value="GH10_dom"/>
</dbReference>
<dbReference type="PANTHER" id="PTHR31490">
    <property type="entry name" value="GLYCOSYL HYDROLASE"/>
    <property type="match status" value="1"/>
</dbReference>
<name>A0AAN7AHR4_9PEZI</name>
<keyword evidence="15" id="KW-1185">Reference proteome</keyword>
<evidence type="ECO:0000256" key="9">
    <source>
        <dbReference type="ARBA" id="ARBA00023295"/>
    </source>
</evidence>
<dbReference type="Pfam" id="PF00331">
    <property type="entry name" value="Glyco_hydro_10"/>
    <property type="match status" value="1"/>
</dbReference>
<comment type="caution">
    <text evidence="14">The sequence shown here is derived from an EMBL/GenBank/DDBJ whole genome shotgun (WGS) entry which is preliminary data.</text>
</comment>
<keyword evidence="9 11" id="KW-0326">Glycosidase</keyword>
<sequence length="354" mass="39191">MQISRLAVAYLAVVVPASCQLDKLAKAAGLQYFGTAIDNPSLNNQNYMRVARDISEFGSITPANGQKWSNTQPSQGRFSYTSGDSIANIAKQSGQQLRCHTLVWYNQLPGWVSSVYGKDQMQRIITAHIQNVAGHYKGQCTHWDVVNEAMEDDGRYRNNPMYRAMGVDYITHAFKTTAQTDPAARLYYNDFNIERCCNAKINATLSMLKTVISAGAPIHGVGMQGHSRVGKSPSKREMKETMAKFGELVDEVAFTEVDIRHTKLPTTAADRDQQALDYVEVVGACLETPKCVGITVWDFTDQYSWIPGQYPGEGEACLWDRNYNKKPAYTAIVNLLQSAASSGLRASATPSSFR</sequence>
<dbReference type="Proteomes" id="UP001302126">
    <property type="component" value="Unassembled WGS sequence"/>
</dbReference>
<dbReference type="AlphaFoldDB" id="A0AAN7AHR4"/>
<dbReference type="InterPro" id="IPR044846">
    <property type="entry name" value="GH10"/>
</dbReference>
<keyword evidence="5" id="KW-0964">Secreted</keyword>
<keyword evidence="10 11" id="KW-0624">Polysaccharide degradation</keyword>
<keyword evidence="8 11" id="KW-0119">Carbohydrate metabolism</keyword>
<comment type="catalytic activity">
    <reaction evidence="1 11">
        <text>Endohydrolysis of (1-&gt;4)-beta-D-xylosidic linkages in xylans.</text>
        <dbReference type="EC" id="3.2.1.8"/>
    </reaction>
</comment>
<keyword evidence="12" id="KW-0732">Signal</keyword>
<evidence type="ECO:0000256" key="7">
    <source>
        <dbReference type="ARBA" id="ARBA00022801"/>
    </source>
</evidence>
<dbReference type="InterPro" id="IPR017853">
    <property type="entry name" value="GH"/>
</dbReference>
<dbReference type="PRINTS" id="PR00134">
    <property type="entry name" value="GLHYDRLASE10"/>
</dbReference>
<dbReference type="EMBL" id="MU864398">
    <property type="protein sequence ID" value="KAK4187688.1"/>
    <property type="molecule type" value="Genomic_DNA"/>
</dbReference>
<keyword evidence="6" id="KW-0858">Xylan degradation</keyword>
<dbReference type="PROSITE" id="PS51760">
    <property type="entry name" value="GH10_2"/>
    <property type="match status" value="1"/>
</dbReference>
<dbReference type="EC" id="3.2.1.8" evidence="11"/>
<evidence type="ECO:0000256" key="2">
    <source>
        <dbReference type="ARBA" id="ARBA00004613"/>
    </source>
</evidence>
<evidence type="ECO:0000256" key="1">
    <source>
        <dbReference type="ARBA" id="ARBA00000681"/>
    </source>
</evidence>
<evidence type="ECO:0000256" key="6">
    <source>
        <dbReference type="ARBA" id="ARBA00022651"/>
    </source>
</evidence>
<evidence type="ECO:0000313" key="14">
    <source>
        <dbReference type="EMBL" id="KAK4187688.1"/>
    </source>
</evidence>
<evidence type="ECO:0000256" key="11">
    <source>
        <dbReference type="RuleBase" id="RU361174"/>
    </source>
</evidence>
<feature type="chain" id="PRO_5042912739" description="Beta-xylanase" evidence="12">
    <location>
        <begin position="20"/>
        <end position="354"/>
    </location>
</feature>
<dbReference type="SMART" id="SM00633">
    <property type="entry name" value="Glyco_10"/>
    <property type="match status" value="1"/>
</dbReference>
<feature type="signal peptide" evidence="12">
    <location>
        <begin position="1"/>
        <end position="19"/>
    </location>
</feature>
<evidence type="ECO:0000256" key="8">
    <source>
        <dbReference type="ARBA" id="ARBA00023277"/>
    </source>
</evidence>